<dbReference type="CDD" id="cd21451">
    <property type="entry name" value="DLC-like_TCTEX1D"/>
    <property type="match status" value="1"/>
</dbReference>
<comment type="similarity">
    <text evidence="1">Belongs to the dynein light chain Tctex-type family.</text>
</comment>
<evidence type="ECO:0000313" key="4">
    <source>
        <dbReference type="Proteomes" id="UP000014760"/>
    </source>
</evidence>
<dbReference type="Gene3D" id="3.30.1140.40">
    <property type="entry name" value="Tctex-1"/>
    <property type="match status" value="1"/>
</dbReference>
<dbReference type="GO" id="GO:0005868">
    <property type="term" value="C:cytoplasmic dynein complex"/>
    <property type="evidence" value="ECO:0007669"/>
    <property type="project" value="TreeGrafter"/>
</dbReference>
<protein>
    <submittedName>
        <fullName evidence="2 3">Uncharacterized protein</fullName>
    </submittedName>
</protein>
<dbReference type="InterPro" id="IPR038586">
    <property type="entry name" value="Tctex-1-like_sf"/>
</dbReference>
<dbReference type="InterPro" id="IPR005334">
    <property type="entry name" value="Tctex-1-like"/>
</dbReference>
<evidence type="ECO:0000313" key="3">
    <source>
        <dbReference type="EnsemblMetazoa" id="CapteP51500"/>
    </source>
</evidence>
<dbReference type="GO" id="GO:0045505">
    <property type="term" value="F:dynein intermediate chain binding"/>
    <property type="evidence" value="ECO:0007669"/>
    <property type="project" value="TreeGrafter"/>
</dbReference>
<dbReference type="STRING" id="283909.R7UA16"/>
<reference evidence="2 4" key="2">
    <citation type="journal article" date="2013" name="Nature">
        <title>Insights into bilaterian evolution from three spiralian genomes.</title>
        <authorList>
            <person name="Simakov O."/>
            <person name="Marletaz F."/>
            <person name="Cho S.J."/>
            <person name="Edsinger-Gonzales E."/>
            <person name="Havlak P."/>
            <person name="Hellsten U."/>
            <person name="Kuo D.H."/>
            <person name="Larsson T."/>
            <person name="Lv J."/>
            <person name="Arendt D."/>
            <person name="Savage R."/>
            <person name="Osoegawa K."/>
            <person name="de Jong P."/>
            <person name="Grimwood J."/>
            <person name="Chapman J.A."/>
            <person name="Shapiro H."/>
            <person name="Aerts A."/>
            <person name="Otillar R.P."/>
            <person name="Terry A.Y."/>
            <person name="Boore J.L."/>
            <person name="Grigoriev I.V."/>
            <person name="Lindberg D.R."/>
            <person name="Seaver E.C."/>
            <person name="Weisblat D.A."/>
            <person name="Putnam N.H."/>
            <person name="Rokhsar D.S."/>
        </authorList>
    </citation>
    <scope>NUCLEOTIDE SEQUENCE</scope>
    <source>
        <strain evidence="2 4">I ESC-2004</strain>
    </source>
</reference>
<dbReference type="EMBL" id="AMQN01047394">
    <property type="status" value="NOT_ANNOTATED_CDS"/>
    <property type="molecule type" value="Genomic_DNA"/>
</dbReference>
<proteinExistence type="inferred from homology"/>
<keyword evidence="4" id="KW-1185">Reference proteome</keyword>
<dbReference type="HOGENOM" id="CLU_097204_4_3_1"/>
<dbReference type="GO" id="GO:0005737">
    <property type="term" value="C:cytoplasm"/>
    <property type="evidence" value="ECO:0007669"/>
    <property type="project" value="TreeGrafter"/>
</dbReference>
<dbReference type="EnsemblMetazoa" id="CapteT51500">
    <property type="protein sequence ID" value="CapteP51500"/>
    <property type="gene ID" value="CapteG51500"/>
</dbReference>
<dbReference type="OMA" id="WAKVISN"/>
<reference evidence="3" key="3">
    <citation type="submission" date="2015-06" db="UniProtKB">
        <authorList>
            <consortium name="EnsemblMetazoa"/>
        </authorList>
    </citation>
    <scope>IDENTIFICATION</scope>
</reference>
<feature type="non-terminal residue" evidence="2">
    <location>
        <position position="113"/>
    </location>
</feature>
<reference evidence="4" key="1">
    <citation type="submission" date="2012-12" db="EMBL/GenBank/DDBJ databases">
        <authorList>
            <person name="Hellsten U."/>
            <person name="Grimwood J."/>
            <person name="Chapman J.A."/>
            <person name="Shapiro H."/>
            <person name="Aerts A."/>
            <person name="Otillar R.P."/>
            <person name="Terry A.Y."/>
            <person name="Boore J.L."/>
            <person name="Simakov O."/>
            <person name="Marletaz F."/>
            <person name="Cho S.-J."/>
            <person name="Edsinger-Gonzales E."/>
            <person name="Havlak P."/>
            <person name="Kuo D.-H."/>
            <person name="Larsson T."/>
            <person name="Lv J."/>
            <person name="Arendt D."/>
            <person name="Savage R."/>
            <person name="Osoegawa K."/>
            <person name="de Jong P."/>
            <person name="Lindberg D.R."/>
            <person name="Seaver E.C."/>
            <person name="Weisblat D.A."/>
            <person name="Putnam N.H."/>
            <person name="Grigoriev I.V."/>
            <person name="Rokhsar D.S."/>
        </authorList>
    </citation>
    <scope>NUCLEOTIDE SEQUENCE</scope>
    <source>
        <strain evidence="4">I ESC-2004</strain>
    </source>
</reference>
<organism evidence="2">
    <name type="scientific">Capitella teleta</name>
    <name type="common">Polychaete worm</name>
    <dbReference type="NCBI Taxonomy" id="283909"/>
    <lineage>
        <taxon>Eukaryota</taxon>
        <taxon>Metazoa</taxon>
        <taxon>Spiralia</taxon>
        <taxon>Lophotrochozoa</taxon>
        <taxon>Annelida</taxon>
        <taxon>Polychaeta</taxon>
        <taxon>Sedentaria</taxon>
        <taxon>Scolecida</taxon>
        <taxon>Capitellidae</taxon>
        <taxon>Capitella</taxon>
    </lineage>
</organism>
<dbReference type="GO" id="GO:0007018">
    <property type="term" value="P:microtubule-based movement"/>
    <property type="evidence" value="ECO:0007669"/>
    <property type="project" value="TreeGrafter"/>
</dbReference>
<gene>
    <name evidence="2" type="ORF">CAPTEDRAFT_51500</name>
</gene>
<dbReference type="Pfam" id="PF03645">
    <property type="entry name" value="Tctex-1"/>
    <property type="match status" value="1"/>
</dbReference>
<dbReference type="PANTHER" id="PTHR21255">
    <property type="entry name" value="T-COMPLEX-ASSOCIATED-TESTIS-EXPRESSED 1/ DYNEIN LIGHT CHAIN"/>
    <property type="match status" value="1"/>
</dbReference>
<dbReference type="AlphaFoldDB" id="R7UA16"/>
<accession>R7UA16</accession>
<feature type="non-terminal residue" evidence="2">
    <location>
        <position position="1"/>
    </location>
</feature>
<evidence type="ECO:0000313" key="2">
    <source>
        <dbReference type="EMBL" id="ELU00663.1"/>
    </source>
</evidence>
<sequence length="113" mass="12631">VENSYRMQPEAGERFNVTEIRKLMTELLDAGMEGHIYDQEKSPRLACLLSQTLKESAKQTICPRYKICSKVVLGESSGQGVHVVSQCLWSTDSDRFVTVTSQTKDVYAVASIN</sequence>
<name>R7UA16_CAPTE</name>
<evidence type="ECO:0000256" key="1">
    <source>
        <dbReference type="ARBA" id="ARBA00005361"/>
    </source>
</evidence>
<dbReference type="OrthoDB" id="10260741at2759"/>
<dbReference type="PANTHER" id="PTHR21255:SF65">
    <property type="entry name" value="TCTEX1 DOMAIN-CONTAINING PROTEIN 2"/>
    <property type="match status" value="1"/>
</dbReference>
<dbReference type="Proteomes" id="UP000014760">
    <property type="component" value="Unassembled WGS sequence"/>
</dbReference>
<dbReference type="EMBL" id="KB305789">
    <property type="protein sequence ID" value="ELU00663.1"/>
    <property type="molecule type" value="Genomic_DNA"/>
</dbReference>